<dbReference type="Gene3D" id="1.10.10.10">
    <property type="entry name" value="Winged helix-like DNA-binding domain superfamily/Winged helix DNA-binding domain"/>
    <property type="match status" value="1"/>
</dbReference>
<gene>
    <name evidence="2" type="ORF">SAMN02927935_00394</name>
</gene>
<evidence type="ECO:0000313" key="2">
    <source>
        <dbReference type="EMBL" id="SCX88568.1"/>
    </source>
</evidence>
<evidence type="ECO:0000256" key="1">
    <source>
        <dbReference type="SAM" id="MobiDB-lite"/>
    </source>
</evidence>
<evidence type="ECO:0008006" key="4">
    <source>
        <dbReference type="Google" id="ProtNLM"/>
    </source>
</evidence>
<organism evidence="2 3">
    <name type="scientific">Serratia nematodiphila</name>
    <dbReference type="NCBI Taxonomy" id="458197"/>
    <lineage>
        <taxon>Bacteria</taxon>
        <taxon>Pseudomonadati</taxon>
        <taxon>Pseudomonadota</taxon>
        <taxon>Gammaproteobacteria</taxon>
        <taxon>Enterobacterales</taxon>
        <taxon>Yersiniaceae</taxon>
        <taxon>Serratia</taxon>
    </lineage>
</organism>
<keyword evidence="3" id="KW-1185">Reference proteome</keyword>
<protein>
    <recommendedName>
        <fullName evidence="4">FaeA-like family protein</fullName>
    </recommendedName>
</protein>
<proteinExistence type="predicted"/>
<sequence>MEALSPKQKEIRQLQHDLLQTLFAQSPRQCPVAGPPPQQQWLSTRQLANAVNVGVYRARRLLLDLVARQEVIVTDGSINNSLRWYPTALLDGGDNNGIPNKDASHSPLTE</sequence>
<reference evidence="2 3" key="1">
    <citation type="submission" date="2016-10" db="EMBL/GenBank/DDBJ databases">
        <authorList>
            <person name="Varghese N."/>
            <person name="Submissions S."/>
        </authorList>
    </citation>
    <scope>NUCLEOTIDE SEQUENCE [LARGE SCALE GENOMIC DNA]</scope>
    <source>
        <strain evidence="2 3">CGMCC 1.6853</strain>
    </source>
</reference>
<dbReference type="Proteomes" id="UP000183031">
    <property type="component" value="Unassembled WGS sequence"/>
</dbReference>
<dbReference type="InterPro" id="IPR036388">
    <property type="entry name" value="WH-like_DNA-bd_sf"/>
</dbReference>
<comment type="caution">
    <text evidence="2">The sequence shown here is derived from an EMBL/GenBank/DDBJ whole genome shotgun (WGS) entry which is preliminary data.</text>
</comment>
<dbReference type="EMBL" id="FMUT01000002">
    <property type="protein sequence ID" value="SCX88568.1"/>
    <property type="molecule type" value="Genomic_DNA"/>
</dbReference>
<dbReference type="RefSeq" id="WP_025302211.1">
    <property type="nucleotide sequence ID" value="NZ_CBCSIN010000001.1"/>
</dbReference>
<feature type="region of interest" description="Disordered" evidence="1">
    <location>
        <begin position="90"/>
        <end position="110"/>
    </location>
</feature>
<accession>A0A1G5BEK6</accession>
<name>A0A1G5BEK6_9GAMM</name>
<evidence type="ECO:0000313" key="3">
    <source>
        <dbReference type="Proteomes" id="UP000183031"/>
    </source>
</evidence>